<keyword evidence="3" id="KW-0238">DNA-binding</keyword>
<dbReference type="AlphaFoldDB" id="Q0EYY2"/>
<dbReference type="Pfam" id="PF01479">
    <property type="entry name" value="S4"/>
    <property type="match status" value="1"/>
</dbReference>
<dbReference type="eggNOG" id="COG1188">
    <property type="taxonomic scope" value="Bacteria"/>
</dbReference>
<dbReference type="PROSITE" id="PS50889">
    <property type="entry name" value="S4"/>
    <property type="match status" value="1"/>
</dbReference>
<dbReference type="CDD" id="cd00165">
    <property type="entry name" value="S4"/>
    <property type="match status" value="1"/>
</dbReference>
<dbReference type="EMBL" id="AATS01000008">
    <property type="protein sequence ID" value="EAU54425.1"/>
    <property type="molecule type" value="Genomic_DNA"/>
</dbReference>
<keyword evidence="7" id="KW-0346">Stress response</keyword>
<sequence>MSKQSVRIDKWLWAARFFKTRGLATEMVSGGHVQINGDRAKASRAVQVGDTLSIQREQELFIVTVTGLAEKRGSATIAQTLYQETAASVAARATQQQLRKLHAASAPAPERRPDKKARRQIIRFTRRDD</sequence>
<organism evidence="7 8">
    <name type="scientific">Mariprofundus ferrooxydans PV-1</name>
    <dbReference type="NCBI Taxonomy" id="314345"/>
    <lineage>
        <taxon>Bacteria</taxon>
        <taxon>Pseudomonadati</taxon>
        <taxon>Pseudomonadota</taxon>
        <taxon>Candidatius Mariprofundia</taxon>
        <taxon>Mariprofundales</taxon>
        <taxon>Mariprofundaceae</taxon>
        <taxon>Mariprofundus</taxon>
    </lineage>
</organism>
<evidence type="ECO:0000313" key="8">
    <source>
        <dbReference type="Proteomes" id="UP000005297"/>
    </source>
</evidence>
<dbReference type="SUPFAM" id="SSF55174">
    <property type="entry name" value="Alpha-L RNA-binding motif"/>
    <property type="match status" value="1"/>
</dbReference>
<keyword evidence="2 4" id="KW-0694">RNA-binding</keyword>
<reference evidence="7 8" key="1">
    <citation type="submission" date="2006-09" db="EMBL/GenBank/DDBJ databases">
        <authorList>
            <person name="Emerson D."/>
            <person name="Ferriera S."/>
            <person name="Johnson J."/>
            <person name="Kravitz S."/>
            <person name="Halpern A."/>
            <person name="Remington K."/>
            <person name="Beeson K."/>
            <person name="Tran B."/>
            <person name="Rogers Y.-H."/>
            <person name="Friedman R."/>
            <person name="Venter J.C."/>
        </authorList>
    </citation>
    <scope>NUCLEOTIDE SEQUENCE [LARGE SCALE GENOMIC DNA]</scope>
    <source>
        <strain evidence="7 8">PV-1</strain>
    </source>
</reference>
<evidence type="ECO:0000256" key="5">
    <source>
        <dbReference type="SAM" id="MobiDB-lite"/>
    </source>
</evidence>
<protein>
    <submittedName>
        <fullName evidence="7">Heat shock protein 15</fullName>
    </submittedName>
</protein>
<dbReference type="GO" id="GO:0003677">
    <property type="term" value="F:DNA binding"/>
    <property type="evidence" value="ECO:0007669"/>
    <property type="project" value="UniProtKB-KW"/>
</dbReference>
<dbReference type="FunCoup" id="Q0EYY2">
    <property type="interactions" value="168"/>
</dbReference>
<dbReference type="GO" id="GO:0003727">
    <property type="term" value="F:single-stranded RNA binding"/>
    <property type="evidence" value="ECO:0007669"/>
    <property type="project" value="InterPro"/>
</dbReference>
<gene>
    <name evidence="7" type="ORF">SPV1_08406</name>
</gene>
<evidence type="ECO:0000259" key="6">
    <source>
        <dbReference type="SMART" id="SM00363"/>
    </source>
</evidence>
<dbReference type="PIRSF" id="PIRSF016821">
    <property type="entry name" value="HSP15"/>
    <property type="match status" value="1"/>
</dbReference>
<dbReference type="Gene3D" id="3.10.290.10">
    <property type="entry name" value="RNA-binding S4 domain"/>
    <property type="match status" value="1"/>
</dbReference>
<dbReference type="STRING" id="314344.AL013_03200"/>
<dbReference type="RefSeq" id="WP_009849205.1">
    <property type="nucleotide sequence ID" value="NZ_DS022294.1"/>
</dbReference>
<name>Q0EYY2_9PROT</name>
<dbReference type="OrthoDB" id="9797176at2"/>
<proteinExistence type="inferred from homology"/>
<dbReference type="GO" id="GO:0034605">
    <property type="term" value="P:cellular response to heat"/>
    <property type="evidence" value="ECO:0007669"/>
    <property type="project" value="InterPro"/>
</dbReference>
<evidence type="ECO:0000256" key="4">
    <source>
        <dbReference type="PROSITE-ProRule" id="PRU00182"/>
    </source>
</evidence>
<evidence type="ECO:0000256" key="1">
    <source>
        <dbReference type="ARBA" id="ARBA00008396"/>
    </source>
</evidence>
<dbReference type="InParanoid" id="Q0EYY2"/>
<feature type="region of interest" description="Disordered" evidence="5">
    <location>
        <begin position="98"/>
        <end position="129"/>
    </location>
</feature>
<dbReference type="HOGENOM" id="CLU_101003_2_1_0"/>
<feature type="domain" description="RNA-binding S4" evidence="6">
    <location>
        <begin position="6"/>
        <end position="68"/>
    </location>
</feature>
<dbReference type="GO" id="GO:0043023">
    <property type="term" value="F:ribosomal large subunit binding"/>
    <property type="evidence" value="ECO:0007669"/>
    <property type="project" value="InterPro"/>
</dbReference>
<dbReference type="InterPro" id="IPR025708">
    <property type="entry name" value="HSP15"/>
</dbReference>
<evidence type="ECO:0000256" key="2">
    <source>
        <dbReference type="ARBA" id="ARBA00022884"/>
    </source>
</evidence>
<dbReference type="InterPro" id="IPR002942">
    <property type="entry name" value="S4_RNA-bd"/>
</dbReference>
<dbReference type="InterPro" id="IPR036986">
    <property type="entry name" value="S4_RNA-bd_sf"/>
</dbReference>
<dbReference type="SMART" id="SM00363">
    <property type="entry name" value="S4"/>
    <property type="match status" value="1"/>
</dbReference>
<comment type="caution">
    <text evidence="7">The sequence shown here is derived from an EMBL/GenBank/DDBJ whole genome shotgun (WGS) entry which is preliminary data.</text>
</comment>
<accession>Q0EYY2</accession>
<evidence type="ECO:0000256" key="3">
    <source>
        <dbReference type="ARBA" id="ARBA00023125"/>
    </source>
</evidence>
<dbReference type="Proteomes" id="UP000005297">
    <property type="component" value="Unassembled WGS sequence"/>
</dbReference>
<comment type="similarity">
    <text evidence="1">Belongs to the HSP15 family.</text>
</comment>
<keyword evidence="8" id="KW-1185">Reference proteome</keyword>
<evidence type="ECO:0000313" key="7">
    <source>
        <dbReference type="EMBL" id="EAU54425.1"/>
    </source>
</evidence>